<protein>
    <submittedName>
        <fullName evidence="1">Uncharacterized protein</fullName>
    </submittedName>
</protein>
<dbReference type="EMBL" id="UIDG01000403">
    <property type="protein sequence ID" value="SUS07559.1"/>
    <property type="molecule type" value="Genomic_DNA"/>
</dbReference>
<reference evidence="1" key="1">
    <citation type="submission" date="2018-07" db="EMBL/GenBank/DDBJ databases">
        <authorList>
            <person name="Quirk P.G."/>
            <person name="Krulwich T.A."/>
        </authorList>
    </citation>
    <scope>NUCLEOTIDE SEQUENCE</scope>
</reference>
<dbReference type="AlphaFoldDB" id="A0A380TIM9"/>
<evidence type="ECO:0000313" key="1">
    <source>
        <dbReference type="EMBL" id="SUS07559.1"/>
    </source>
</evidence>
<sequence length="36" mass="4240">MKWLEFTEERAILVIARDGFILWSRSSGPNGRAFRE</sequence>
<name>A0A380TIM9_9ZZZZ</name>
<proteinExistence type="predicted"/>
<accession>A0A380TIM9</accession>
<organism evidence="1">
    <name type="scientific">metagenome</name>
    <dbReference type="NCBI Taxonomy" id="256318"/>
    <lineage>
        <taxon>unclassified sequences</taxon>
        <taxon>metagenomes</taxon>
    </lineage>
</organism>
<gene>
    <name evidence="1" type="ORF">DF3PB_4610002</name>
</gene>